<proteinExistence type="predicted"/>
<keyword evidence="3" id="KW-0378">Hydrolase</keyword>
<keyword evidence="4" id="KW-0862">Zinc</keyword>
<evidence type="ECO:0000256" key="3">
    <source>
        <dbReference type="ARBA" id="ARBA00022801"/>
    </source>
</evidence>
<feature type="non-terminal residue" evidence="6">
    <location>
        <position position="1"/>
    </location>
</feature>
<evidence type="ECO:0000259" key="5">
    <source>
        <dbReference type="SMART" id="SM00849"/>
    </source>
</evidence>
<evidence type="ECO:0000256" key="4">
    <source>
        <dbReference type="ARBA" id="ARBA00022833"/>
    </source>
</evidence>
<gene>
    <name evidence="6" type="ORF">S06H3_34894</name>
</gene>
<keyword evidence="2" id="KW-0479">Metal-binding</keyword>
<protein>
    <recommendedName>
        <fullName evidence="5">Metallo-beta-lactamase domain-containing protein</fullName>
    </recommendedName>
</protein>
<evidence type="ECO:0000256" key="1">
    <source>
        <dbReference type="ARBA" id="ARBA00001947"/>
    </source>
</evidence>
<dbReference type="InterPro" id="IPR001279">
    <property type="entry name" value="Metallo-B-lactamas"/>
</dbReference>
<evidence type="ECO:0000256" key="2">
    <source>
        <dbReference type="ARBA" id="ARBA00022723"/>
    </source>
</evidence>
<dbReference type="GO" id="GO:0046872">
    <property type="term" value="F:metal ion binding"/>
    <property type="evidence" value="ECO:0007669"/>
    <property type="project" value="UniProtKB-KW"/>
</dbReference>
<dbReference type="InterPro" id="IPR051453">
    <property type="entry name" value="MBL_Glyoxalase_II"/>
</dbReference>
<dbReference type="PANTHER" id="PTHR46233:SF3">
    <property type="entry name" value="HYDROXYACYLGLUTATHIONE HYDROLASE GLOC"/>
    <property type="match status" value="1"/>
</dbReference>
<dbReference type="AlphaFoldDB" id="X1MX32"/>
<reference evidence="6" key="1">
    <citation type="journal article" date="2014" name="Front. Microbiol.">
        <title>High frequency of phylogenetically diverse reductive dehalogenase-homologous genes in deep subseafloor sedimentary metagenomes.</title>
        <authorList>
            <person name="Kawai M."/>
            <person name="Futagami T."/>
            <person name="Toyoda A."/>
            <person name="Takaki Y."/>
            <person name="Nishi S."/>
            <person name="Hori S."/>
            <person name="Arai W."/>
            <person name="Tsubouchi T."/>
            <person name="Morono Y."/>
            <person name="Uchiyama I."/>
            <person name="Ito T."/>
            <person name="Fujiyama A."/>
            <person name="Inagaki F."/>
            <person name="Takami H."/>
        </authorList>
    </citation>
    <scope>NUCLEOTIDE SEQUENCE</scope>
    <source>
        <strain evidence="6">Expedition CK06-06</strain>
    </source>
</reference>
<feature type="domain" description="Metallo-beta-lactamase" evidence="5">
    <location>
        <begin position="13"/>
        <end position="189"/>
    </location>
</feature>
<dbReference type="Pfam" id="PF00753">
    <property type="entry name" value="Lactamase_B"/>
    <property type="match status" value="1"/>
</dbReference>
<dbReference type="SUPFAM" id="SSF56281">
    <property type="entry name" value="Metallo-hydrolase/oxidoreductase"/>
    <property type="match status" value="1"/>
</dbReference>
<comment type="cofactor">
    <cofactor evidence="1">
        <name>Zn(2+)</name>
        <dbReference type="ChEBI" id="CHEBI:29105"/>
    </cofactor>
</comment>
<dbReference type="GO" id="GO:0016787">
    <property type="term" value="F:hydrolase activity"/>
    <property type="evidence" value="ECO:0007669"/>
    <property type="project" value="UniProtKB-KW"/>
</dbReference>
<evidence type="ECO:0000313" key="6">
    <source>
        <dbReference type="EMBL" id="GAI19245.1"/>
    </source>
</evidence>
<dbReference type="InterPro" id="IPR036866">
    <property type="entry name" value="RibonucZ/Hydroxyglut_hydro"/>
</dbReference>
<dbReference type="CDD" id="cd06262">
    <property type="entry name" value="metallo-hydrolase-like_MBL-fold"/>
    <property type="match status" value="1"/>
</dbReference>
<accession>X1MX32</accession>
<organism evidence="6">
    <name type="scientific">marine sediment metagenome</name>
    <dbReference type="NCBI Taxonomy" id="412755"/>
    <lineage>
        <taxon>unclassified sequences</taxon>
        <taxon>metagenomes</taxon>
        <taxon>ecological metagenomes</taxon>
    </lineage>
</organism>
<dbReference type="Gene3D" id="3.60.15.10">
    <property type="entry name" value="Ribonuclease Z/Hydroxyacylglutathione hydrolase-like"/>
    <property type="match status" value="1"/>
</dbReference>
<name>X1MX32_9ZZZZ</name>
<dbReference type="SMART" id="SM00849">
    <property type="entry name" value="Lactamase_B"/>
    <property type="match status" value="1"/>
</dbReference>
<dbReference type="PANTHER" id="PTHR46233">
    <property type="entry name" value="HYDROXYACYLGLUTATHIONE HYDROLASE GLOC"/>
    <property type="match status" value="1"/>
</dbReference>
<comment type="caution">
    <text evidence="6">The sequence shown here is derived from an EMBL/GenBank/DDBJ whole genome shotgun (WGS) entry which is preliminary data.</text>
</comment>
<dbReference type="EMBL" id="BARV01020996">
    <property type="protein sequence ID" value="GAI19245.1"/>
    <property type="molecule type" value="Genomic_DNA"/>
</dbReference>
<sequence length="216" mass="24378">KLEVKKLILGNFMVNCYIVYTSNSKDAIIIDPGADPLQILDFINRKELNVKYIINTHGHYDHIGANNEIKSVLNSTIYIHKLDEKMLSSPTKNLSLFLGKLYKTKADGFVEEGDEFKIDNKVFKILHTPGHTPGSMSIMVDDSLFCGDLVFKDGIGRTDLFGGSSRDLALSIKNKILILNDDVKLYPGHGPETTVKYIKENNYMVDYILKSEKLNF</sequence>